<dbReference type="RefSeq" id="WP_189391561.1">
    <property type="nucleotide sequence ID" value="NZ_BMZN01000002.1"/>
</dbReference>
<dbReference type="PANTHER" id="PTHR38420">
    <property type="entry name" value="AP-4-A PHOSPHORYLASE II"/>
    <property type="match status" value="1"/>
</dbReference>
<dbReference type="InterPro" id="IPR019200">
    <property type="entry name" value="ATP_adenylylTrfase_C"/>
</dbReference>
<dbReference type="Pfam" id="PF19327">
    <property type="entry name" value="Ap4A_phos_N"/>
    <property type="match status" value="1"/>
</dbReference>
<dbReference type="EMBL" id="BMZN01000002">
    <property type="protein sequence ID" value="GHC42152.1"/>
    <property type="molecule type" value="Genomic_DNA"/>
</dbReference>
<dbReference type="PIRSF" id="PIRSF000846">
    <property type="entry name" value="ATP_adenylyltr"/>
    <property type="match status" value="1"/>
</dbReference>
<reference evidence="5" key="1">
    <citation type="journal article" date="2019" name="Int. J. Syst. Evol. Microbiol.">
        <title>The Global Catalogue of Microorganisms (GCM) 10K type strain sequencing project: providing services to taxonomists for standard genome sequencing and annotation.</title>
        <authorList>
            <consortium name="The Broad Institute Genomics Platform"/>
            <consortium name="The Broad Institute Genome Sequencing Center for Infectious Disease"/>
            <person name="Wu L."/>
            <person name="Ma J."/>
        </authorList>
    </citation>
    <scope>NUCLEOTIDE SEQUENCE [LARGE SCALE GENOMIC DNA]</scope>
    <source>
        <strain evidence="5">KCTC 42083</strain>
    </source>
</reference>
<dbReference type="InterPro" id="IPR009163">
    <property type="entry name" value="Ap4A_phos1/2"/>
</dbReference>
<dbReference type="InterPro" id="IPR045759">
    <property type="entry name" value="Ap4A_phos1/2_N"/>
</dbReference>
<protein>
    <recommendedName>
        <fullName evidence="6">Phosphorylase</fullName>
    </recommendedName>
</protein>
<feature type="domain" description="ATP adenylyltransferase C-terminal" evidence="2">
    <location>
        <begin position="181"/>
        <end position="287"/>
    </location>
</feature>
<dbReference type="GO" id="GO:0003877">
    <property type="term" value="F:ATP:ADP adenylyltransferase activity"/>
    <property type="evidence" value="ECO:0007669"/>
    <property type="project" value="InterPro"/>
</dbReference>
<dbReference type="GO" id="GO:0005524">
    <property type="term" value="F:ATP binding"/>
    <property type="evidence" value="ECO:0007669"/>
    <property type="project" value="InterPro"/>
</dbReference>
<dbReference type="InterPro" id="IPR036265">
    <property type="entry name" value="HIT-like_sf"/>
</dbReference>
<evidence type="ECO:0000313" key="4">
    <source>
        <dbReference type="EMBL" id="GHC42152.1"/>
    </source>
</evidence>
<evidence type="ECO:0000259" key="2">
    <source>
        <dbReference type="Pfam" id="PF09830"/>
    </source>
</evidence>
<dbReference type="Proteomes" id="UP000608923">
    <property type="component" value="Unassembled WGS sequence"/>
</dbReference>
<dbReference type="GO" id="GO:0009117">
    <property type="term" value="P:nucleotide metabolic process"/>
    <property type="evidence" value="ECO:0007669"/>
    <property type="project" value="InterPro"/>
</dbReference>
<sequence>MSKEILQRLDQLSQAALASGDLLPVQAQEEQLQDQGLSFFVRWVSTLAAKDAASVSIPGGPRDPNFNPFLPPAPALTVDDVSATHNIVLNKFAVCDLHLVLADKVFSEQLHPLRAIDFRALADFLAEQGGLGFYNGGAAAGASQRHKHTQWIPAAVGNGSLALYLDKLPAQAAPGTAHRHPDLAFEHCFVRLLDTQDATVLSDSLLQAYRLACTELDLVPGADDLLPAHNMLAGQGWLFAVPRSVELVEGISVNALSYAGCIYVRTPEQIERVRQIGPLGVLAQAAYANTQHS</sequence>
<dbReference type="InterPro" id="IPR043171">
    <property type="entry name" value="Ap4A_phos1/2-like"/>
</dbReference>
<dbReference type="AlphaFoldDB" id="A0A8H9IIR2"/>
<accession>A0A8H9IIR2</accession>
<dbReference type="PANTHER" id="PTHR38420:SF1">
    <property type="entry name" value="PUTATIVE (AFU_ORTHOLOGUE AFUA_5G14690)-RELATED"/>
    <property type="match status" value="1"/>
</dbReference>
<evidence type="ECO:0008006" key="6">
    <source>
        <dbReference type="Google" id="ProtNLM"/>
    </source>
</evidence>
<keyword evidence="5" id="KW-1185">Reference proteome</keyword>
<organism evidence="4 5">
    <name type="scientific">Alcaligenes pakistanensis</name>
    <dbReference type="NCBI Taxonomy" id="1482717"/>
    <lineage>
        <taxon>Bacteria</taxon>
        <taxon>Pseudomonadati</taxon>
        <taxon>Pseudomonadota</taxon>
        <taxon>Betaproteobacteria</taxon>
        <taxon>Burkholderiales</taxon>
        <taxon>Alcaligenaceae</taxon>
        <taxon>Alcaligenes</taxon>
    </lineage>
</organism>
<comment type="caution">
    <text evidence="4">The sequence shown here is derived from an EMBL/GenBank/DDBJ whole genome shotgun (WGS) entry which is preliminary data.</text>
</comment>
<gene>
    <name evidence="4" type="ORF">GCM10010096_11080</name>
</gene>
<proteinExistence type="predicted"/>
<dbReference type="Pfam" id="PF09830">
    <property type="entry name" value="ATP_transf"/>
    <property type="match status" value="1"/>
</dbReference>
<feature type="domain" description="Ap4A phosphorylase 1/2 N-terminal" evidence="3">
    <location>
        <begin position="4"/>
        <end position="163"/>
    </location>
</feature>
<name>A0A8H9IIR2_9BURK</name>
<dbReference type="SUPFAM" id="SSF54197">
    <property type="entry name" value="HIT-like"/>
    <property type="match status" value="1"/>
</dbReference>
<evidence type="ECO:0000256" key="1">
    <source>
        <dbReference type="PIRSR" id="PIRSR000846-1"/>
    </source>
</evidence>
<dbReference type="Gene3D" id="3.30.428.70">
    <property type="match status" value="1"/>
</dbReference>
<evidence type="ECO:0000313" key="5">
    <source>
        <dbReference type="Proteomes" id="UP000608923"/>
    </source>
</evidence>
<evidence type="ECO:0000259" key="3">
    <source>
        <dbReference type="Pfam" id="PF19327"/>
    </source>
</evidence>
<feature type="active site" description="Nucleophile" evidence="1">
    <location>
        <position position="148"/>
    </location>
</feature>